<organism evidence="10 11">
    <name type="scientific">Brumimicrobium salinarum</name>
    <dbReference type="NCBI Taxonomy" id="2058658"/>
    <lineage>
        <taxon>Bacteria</taxon>
        <taxon>Pseudomonadati</taxon>
        <taxon>Bacteroidota</taxon>
        <taxon>Flavobacteriia</taxon>
        <taxon>Flavobacteriales</taxon>
        <taxon>Crocinitomicaceae</taxon>
        <taxon>Brumimicrobium</taxon>
    </lineage>
</organism>
<evidence type="ECO:0000256" key="1">
    <source>
        <dbReference type="ARBA" id="ARBA00001947"/>
    </source>
</evidence>
<dbReference type="PANTHER" id="PTHR21666:SF288">
    <property type="entry name" value="CELL DIVISION PROTEIN YTFB"/>
    <property type="match status" value="1"/>
</dbReference>
<evidence type="ECO:0000256" key="6">
    <source>
        <dbReference type="ARBA" id="ARBA00022833"/>
    </source>
</evidence>
<gene>
    <name evidence="10" type="ORF">CW751_00660</name>
</gene>
<evidence type="ECO:0000256" key="5">
    <source>
        <dbReference type="ARBA" id="ARBA00022801"/>
    </source>
</evidence>
<dbReference type="GO" id="GO:0030313">
    <property type="term" value="C:cell envelope"/>
    <property type="evidence" value="ECO:0007669"/>
    <property type="project" value="UniProtKB-SubCell"/>
</dbReference>
<keyword evidence="6" id="KW-0862">Zinc</keyword>
<dbReference type="GO" id="GO:0006508">
    <property type="term" value="P:proteolysis"/>
    <property type="evidence" value="ECO:0007669"/>
    <property type="project" value="UniProtKB-KW"/>
</dbReference>
<protein>
    <submittedName>
        <fullName evidence="10">Peptidase M23</fullName>
    </submittedName>
</protein>
<dbReference type="CDD" id="cd12797">
    <property type="entry name" value="M23_peptidase"/>
    <property type="match status" value="1"/>
</dbReference>
<evidence type="ECO:0000313" key="11">
    <source>
        <dbReference type="Proteomes" id="UP000236654"/>
    </source>
</evidence>
<dbReference type="AlphaFoldDB" id="A0A2I0R5M0"/>
<dbReference type="PANTHER" id="PTHR21666">
    <property type="entry name" value="PEPTIDASE-RELATED"/>
    <property type="match status" value="1"/>
</dbReference>
<evidence type="ECO:0000259" key="9">
    <source>
        <dbReference type="Pfam" id="PF19425"/>
    </source>
</evidence>
<evidence type="ECO:0000256" key="2">
    <source>
        <dbReference type="ARBA" id="ARBA00004196"/>
    </source>
</evidence>
<dbReference type="Gene3D" id="3.10.450.350">
    <property type="match status" value="1"/>
</dbReference>
<keyword evidence="5" id="KW-0378">Hydrolase</keyword>
<evidence type="ECO:0000256" key="7">
    <source>
        <dbReference type="ARBA" id="ARBA00023049"/>
    </source>
</evidence>
<dbReference type="SUPFAM" id="SSF51261">
    <property type="entry name" value="Duplicated hybrid motif"/>
    <property type="match status" value="1"/>
</dbReference>
<keyword evidence="11" id="KW-1185">Reference proteome</keyword>
<accession>A0A2I0R5M0</accession>
<keyword evidence="4" id="KW-0479">Metal-binding</keyword>
<dbReference type="InterPro" id="IPR016047">
    <property type="entry name" value="M23ase_b-sheet_dom"/>
</dbReference>
<comment type="cofactor">
    <cofactor evidence="1">
        <name>Zn(2+)</name>
        <dbReference type="ChEBI" id="CHEBI:29105"/>
    </cofactor>
</comment>
<comment type="caution">
    <text evidence="10">The sequence shown here is derived from an EMBL/GenBank/DDBJ whole genome shotgun (WGS) entry which is preliminary data.</text>
</comment>
<feature type="domain" description="Csd3-like second N-terminal" evidence="9">
    <location>
        <begin position="161"/>
        <end position="276"/>
    </location>
</feature>
<name>A0A2I0R5M0_9FLAO</name>
<dbReference type="PROSITE" id="PS51257">
    <property type="entry name" value="PROKAR_LIPOPROTEIN"/>
    <property type="match status" value="1"/>
</dbReference>
<dbReference type="Pfam" id="PF01551">
    <property type="entry name" value="Peptidase_M23"/>
    <property type="match status" value="1"/>
</dbReference>
<evidence type="ECO:0000256" key="3">
    <source>
        <dbReference type="ARBA" id="ARBA00022670"/>
    </source>
</evidence>
<evidence type="ECO:0000256" key="4">
    <source>
        <dbReference type="ARBA" id="ARBA00022723"/>
    </source>
</evidence>
<dbReference type="InterPro" id="IPR050570">
    <property type="entry name" value="Cell_wall_metabolism_enzyme"/>
</dbReference>
<dbReference type="RefSeq" id="WP_101333027.1">
    <property type="nucleotide sequence ID" value="NZ_PJNI01000001.1"/>
</dbReference>
<proteinExistence type="predicted"/>
<feature type="domain" description="M23ase beta-sheet core" evidence="8">
    <location>
        <begin position="289"/>
        <end position="384"/>
    </location>
</feature>
<reference evidence="10 11" key="1">
    <citation type="submission" date="2017-12" db="EMBL/GenBank/DDBJ databases">
        <title>The draft genome sequence of Brumimicrobium saltpan LHR20.</title>
        <authorList>
            <person name="Do Z.-J."/>
            <person name="Luo H.-R."/>
        </authorList>
    </citation>
    <scope>NUCLEOTIDE SEQUENCE [LARGE SCALE GENOMIC DNA]</scope>
    <source>
        <strain evidence="10 11">LHR20</strain>
    </source>
</reference>
<sequence>MRYVYAFIFFILISIIFSSCSQSKKVEAEPLAVKDSVVVEKELFFGFDLEDYEVKYDTVQKGWTWNDLFAAFEVNQYTINSTAERMKDSLIGLKYILAGKPFMTFRAKSDTSNIPSHLIYQPDAFSYISFDFNSDSVDIRKEYRPIETTEKMVSGVIEKNSNLSAEMGKNFETYRMAASLTDAIEGVYAWSVDFFKLQVGDKFVVVYDEKSIDGQPYSVDKIKYVWFEHANTGLYAFNYTDSTGEVSGFYDELGNDMKRPFLMSPLKFSRISSAFNMNRLHPIYKTRRPHLGTDYAAPTGTPILATADGTISKASRSRGNGIYVKIRHNKTYDTQYLHMSKIADGIRPGVRVAQGDVIGYVGSTGAATGPHVCYRFWKNGRQINHRAEKFPKSEPMKEEVKPLYLEHIVPLKERLDREINNLRLVSVDEPEL</sequence>
<dbReference type="OrthoDB" id="9810477at2"/>
<keyword evidence="7" id="KW-0482">Metalloprotease</keyword>
<keyword evidence="3" id="KW-0645">Protease</keyword>
<dbReference type="EMBL" id="PJNI01000001">
    <property type="protein sequence ID" value="PKR81881.1"/>
    <property type="molecule type" value="Genomic_DNA"/>
</dbReference>
<dbReference type="GO" id="GO:0046872">
    <property type="term" value="F:metal ion binding"/>
    <property type="evidence" value="ECO:0007669"/>
    <property type="project" value="UniProtKB-KW"/>
</dbReference>
<dbReference type="Gene3D" id="2.70.70.10">
    <property type="entry name" value="Glucose Permease (Domain IIA)"/>
    <property type="match status" value="1"/>
</dbReference>
<dbReference type="Proteomes" id="UP000236654">
    <property type="component" value="Unassembled WGS sequence"/>
</dbReference>
<evidence type="ECO:0000259" key="8">
    <source>
        <dbReference type="Pfam" id="PF01551"/>
    </source>
</evidence>
<dbReference type="InterPro" id="IPR011055">
    <property type="entry name" value="Dup_hybrid_motif"/>
</dbReference>
<dbReference type="Pfam" id="PF19425">
    <property type="entry name" value="Csd3_N2"/>
    <property type="match status" value="1"/>
</dbReference>
<evidence type="ECO:0000313" key="10">
    <source>
        <dbReference type="EMBL" id="PKR81881.1"/>
    </source>
</evidence>
<dbReference type="GO" id="GO:0004222">
    <property type="term" value="F:metalloendopeptidase activity"/>
    <property type="evidence" value="ECO:0007669"/>
    <property type="project" value="TreeGrafter"/>
</dbReference>
<comment type="subcellular location">
    <subcellularLocation>
        <location evidence="2">Cell envelope</location>
    </subcellularLocation>
</comment>
<dbReference type="InterPro" id="IPR045834">
    <property type="entry name" value="Csd3_N2"/>
</dbReference>